<evidence type="ECO:0000313" key="2">
    <source>
        <dbReference type="EMBL" id="BAJ91122.1"/>
    </source>
</evidence>
<proteinExistence type="evidence at transcript level"/>
<dbReference type="AlphaFoldDB" id="F2D7Q1"/>
<evidence type="ECO:0000256" key="1">
    <source>
        <dbReference type="SAM" id="MobiDB-lite"/>
    </source>
</evidence>
<name>F2D7Q1_HORVV</name>
<protein>
    <submittedName>
        <fullName evidence="2">Predicted protein</fullName>
    </submittedName>
</protein>
<reference evidence="2" key="1">
    <citation type="journal article" date="2011" name="Plant Physiol.">
        <title>Comprehensive sequence analysis of 24,783 barley full-length cDNAs derived from 12 clone libraries.</title>
        <authorList>
            <person name="Matsumoto T."/>
            <person name="Tanaka T."/>
            <person name="Sakai H."/>
            <person name="Amano N."/>
            <person name="Kanamori H."/>
            <person name="Kurita K."/>
            <person name="Kikuta A."/>
            <person name="Kamiya K."/>
            <person name="Yamamoto M."/>
            <person name="Ikawa H."/>
            <person name="Fujii N."/>
            <person name="Hori K."/>
            <person name="Itoh T."/>
            <person name="Sato K."/>
        </authorList>
    </citation>
    <scope>NUCLEOTIDE SEQUENCE</scope>
    <source>
        <tissue evidence="2">Shoot</tissue>
    </source>
</reference>
<sequence>MRTRRSRSKDPASATLSCSTREGRSSIIGLDLANESIKSVQSRQV</sequence>
<organism evidence="2">
    <name type="scientific">Hordeum vulgare subsp. vulgare</name>
    <name type="common">Domesticated barley</name>
    <dbReference type="NCBI Taxonomy" id="112509"/>
    <lineage>
        <taxon>Eukaryota</taxon>
        <taxon>Viridiplantae</taxon>
        <taxon>Streptophyta</taxon>
        <taxon>Embryophyta</taxon>
        <taxon>Tracheophyta</taxon>
        <taxon>Spermatophyta</taxon>
        <taxon>Magnoliopsida</taxon>
        <taxon>Liliopsida</taxon>
        <taxon>Poales</taxon>
        <taxon>Poaceae</taxon>
        <taxon>BOP clade</taxon>
        <taxon>Pooideae</taxon>
        <taxon>Triticodae</taxon>
        <taxon>Triticeae</taxon>
        <taxon>Hordeinae</taxon>
        <taxon>Hordeum</taxon>
    </lineage>
</organism>
<dbReference type="EMBL" id="AK359913">
    <property type="protein sequence ID" value="BAJ91122.1"/>
    <property type="molecule type" value="mRNA"/>
</dbReference>
<accession>F2D7Q1</accession>
<feature type="region of interest" description="Disordered" evidence="1">
    <location>
        <begin position="1"/>
        <end position="20"/>
    </location>
</feature>